<dbReference type="GeneID" id="41955064"/>
<protein>
    <submittedName>
        <fullName evidence="3">Uncharacterized protein</fullName>
    </submittedName>
</protein>
<proteinExistence type="predicted"/>
<reference evidence="3" key="3">
    <citation type="submission" date="2025-08" db="UniProtKB">
        <authorList>
            <consortium name="RefSeq"/>
        </authorList>
    </citation>
    <scope>IDENTIFICATION</scope>
    <source>
        <strain evidence="3">NI907</strain>
    </source>
</reference>
<dbReference type="RefSeq" id="XP_030987671.1">
    <property type="nucleotide sequence ID" value="XM_031120150.1"/>
</dbReference>
<gene>
    <name evidence="3" type="ORF">PgNI_00066</name>
</gene>
<name>A0A6P8BKM7_PYRGI</name>
<reference evidence="3" key="1">
    <citation type="journal article" date="2019" name="Mol. Biol. Evol.">
        <title>Blast fungal genomes show frequent chromosomal changes, gene gains and losses, and effector gene turnover.</title>
        <authorList>
            <person name="Gomez Luciano L.B."/>
            <person name="Jason Tsai I."/>
            <person name="Chuma I."/>
            <person name="Tosa Y."/>
            <person name="Chen Y.H."/>
            <person name="Li J.Y."/>
            <person name="Li M.Y."/>
            <person name="Jade Lu M.Y."/>
            <person name="Nakayashiki H."/>
            <person name="Li W.H."/>
        </authorList>
    </citation>
    <scope>NUCLEOTIDE SEQUENCE</scope>
    <source>
        <strain evidence="3">NI907</strain>
    </source>
</reference>
<dbReference type="Proteomes" id="UP000515153">
    <property type="component" value="Unplaced"/>
</dbReference>
<evidence type="ECO:0000313" key="2">
    <source>
        <dbReference type="Proteomes" id="UP000515153"/>
    </source>
</evidence>
<keyword evidence="2" id="KW-1185">Reference proteome</keyword>
<feature type="region of interest" description="Disordered" evidence="1">
    <location>
        <begin position="151"/>
        <end position="180"/>
    </location>
</feature>
<dbReference type="KEGG" id="pgri:PgNI_00066"/>
<sequence>MAYFDTNAVLLGTSFSGTGSAVSELSETGTRLSALTAALVGGSDAGFLGGSLTARQANASRGIMVKATARMVQPKPRAELLSRRCSIMGHTMPPMEEPPMVRPMARPRRCGMWRSTTPSGGQKTSDALAPRSRAWASMSCQYCVHSEVINRASSRPALPAHRGSVGPTRSTSRPPKGEME</sequence>
<evidence type="ECO:0000313" key="3">
    <source>
        <dbReference type="RefSeq" id="XP_030987671.1"/>
    </source>
</evidence>
<reference evidence="3" key="2">
    <citation type="submission" date="2019-10" db="EMBL/GenBank/DDBJ databases">
        <authorList>
            <consortium name="NCBI Genome Project"/>
        </authorList>
    </citation>
    <scope>NUCLEOTIDE SEQUENCE</scope>
    <source>
        <strain evidence="3">NI907</strain>
    </source>
</reference>
<dbReference type="AlphaFoldDB" id="A0A6P8BKM7"/>
<accession>A0A6P8BKM7</accession>
<organism evidence="2 3">
    <name type="scientific">Pyricularia grisea</name>
    <name type="common">Crabgrass-specific blast fungus</name>
    <name type="synonym">Magnaporthe grisea</name>
    <dbReference type="NCBI Taxonomy" id="148305"/>
    <lineage>
        <taxon>Eukaryota</taxon>
        <taxon>Fungi</taxon>
        <taxon>Dikarya</taxon>
        <taxon>Ascomycota</taxon>
        <taxon>Pezizomycotina</taxon>
        <taxon>Sordariomycetes</taxon>
        <taxon>Sordariomycetidae</taxon>
        <taxon>Magnaporthales</taxon>
        <taxon>Pyriculariaceae</taxon>
        <taxon>Pyricularia</taxon>
    </lineage>
</organism>
<evidence type="ECO:0000256" key="1">
    <source>
        <dbReference type="SAM" id="MobiDB-lite"/>
    </source>
</evidence>